<dbReference type="AlphaFoldDB" id="A0A1D9MI84"/>
<dbReference type="KEGG" id="avu:BK816_00825"/>
<protein>
    <submittedName>
        <fullName evidence="3">Uncharacterized protein</fullName>
    </submittedName>
</protein>
<name>A0A1D9MI84_9ACTO</name>
<dbReference type="RefSeq" id="WP_071163483.1">
    <property type="nucleotide sequence ID" value="NZ_CP017812.1"/>
</dbReference>
<feature type="region of interest" description="Disordered" evidence="1">
    <location>
        <begin position="45"/>
        <end position="110"/>
    </location>
</feature>
<evidence type="ECO:0000256" key="1">
    <source>
        <dbReference type="SAM" id="MobiDB-lite"/>
    </source>
</evidence>
<accession>A0A1D9MI84</accession>
<keyword evidence="2" id="KW-0472">Membrane</keyword>
<dbReference type="Proteomes" id="UP000176288">
    <property type="component" value="Chromosome"/>
</dbReference>
<feature type="compositionally biased region" description="Basic and acidic residues" evidence="1">
    <location>
        <begin position="101"/>
        <end position="110"/>
    </location>
</feature>
<gene>
    <name evidence="3" type="ORF">BK816_00825</name>
</gene>
<organism evidence="3 4">
    <name type="scientific">Boudabousia tangfeifanii</name>
    <dbReference type="NCBI Taxonomy" id="1912795"/>
    <lineage>
        <taxon>Bacteria</taxon>
        <taxon>Bacillati</taxon>
        <taxon>Actinomycetota</taxon>
        <taxon>Actinomycetes</taxon>
        <taxon>Actinomycetales</taxon>
        <taxon>Actinomycetaceae</taxon>
        <taxon>Boudabousia</taxon>
    </lineage>
</organism>
<dbReference type="EMBL" id="CP017812">
    <property type="protein sequence ID" value="AOZ72017.1"/>
    <property type="molecule type" value="Genomic_DNA"/>
</dbReference>
<evidence type="ECO:0000256" key="2">
    <source>
        <dbReference type="SAM" id="Phobius"/>
    </source>
</evidence>
<evidence type="ECO:0000313" key="3">
    <source>
        <dbReference type="EMBL" id="AOZ72017.1"/>
    </source>
</evidence>
<reference evidence="3 4" key="1">
    <citation type="submission" date="2016-10" db="EMBL/GenBank/DDBJ databases">
        <title>Actinomyces aegypiusis sp. nov., isolated from the Aegypius monachus in Qinghai Tibet Plateau China.</title>
        <authorList>
            <person name="Wang Y."/>
        </authorList>
    </citation>
    <scope>NUCLEOTIDE SEQUENCE [LARGE SCALE GENOMIC DNA]</scope>
    <source>
        <strain evidence="3 4">VUL4_3</strain>
    </source>
</reference>
<keyword evidence="2" id="KW-1133">Transmembrane helix</keyword>
<sequence>MDQNEKSTSKLVWLYLLLAAVVLAALFGAWRFGYSQGESFGKDSVAAPPIAPAPAPSISETPAPPTTPTAEAPTSEGEDGKQPTPDEGTSADTIQLPRSGKATERNAETHEMPMIGATPFAFEDQLRAMEAVDDAFIKRWGIKPMTPKTAVLPYAKEAGVPSEMDAAARNPYLAKLCEPKLDKLEPDDFLFKLCMGSTNMAMHGDDWWSALLTRQCSEGNEAACKRQTVLGYGLLAHLMASKVKDPNAEPLKNVDQKLVEACREDNYDACLQLLKDTGEFREDFGDISGANDPKEKD</sequence>
<feature type="transmembrane region" description="Helical" evidence="2">
    <location>
        <begin position="12"/>
        <end position="30"/>
    </location>
</feature>
<keyword evidence="4" id="KW-1185">Reference proteome</keyword>
<keyword evidence="2" id="KW-0812">Transmembrane</keyword>
<proteinExistence type="predicted"/>
<evidence type="ECO:0000313" key="4">
    <source>
        <dbReference type="Proteomes" id="UP000176288"/>
    </source>
</evidence>